<feature type="compositionally biased region" description="Basic and acidic residues" evidence="1">
    <location>
        <begin position="35"/>
        <end position="44"/>
    </location>
</feature>
<dbReference type="RefSeq" id="XP_060415481.1">
    <property type="nucleotide sequence ID" value="XM_060557554.1"/>
</dbReference>
<protein>
    <submittedName>
        <fullName evidence="2">Uncharacterized protein</fullName>
    </submittedName>
</protein>
<proteinExistence type="predicted"/>
<evidence type="ECO:0000313" key="3">
    <source>
        <dbReference type="Proteomes" id="UP001230504"/>
    </source>
</evidence>
<keyword evidence="3" id="KW-1185">Reference proteome</keyword>
<feature type="region of interest" description="Disordered" evidence="1">
    <location>
        <begin position="1"/>
        <end position="68"/>
    </location>
</feature>
<dbReference type="AlphaFoldDB" id="A0AAD8V7C6"/>
<dbReference type="EMBL" id="JAHLJV010000021">
    <property type="protein sequence ID" value="KAK1594260.1"/>
    <property type="molecule type" value="Genomic_DNA"/>
</dbReference>
<name>A0AAD8V7C6_9PEZI</name>
<dbReference type="GeneID" id="85441794"/>
<evidence type="ECO:0000313" key="2">
    <source>
        <dbReference type="EMBL" id="KAK1594260.1"/>
    </source>
</evidence>
<evidence type="ECO:0000256" key="1">
    <source>
        <dbReference type="SAM" id="MobiDB-lite"/>
    </source>
</evidence>
<gene>
    <name evidence="2" type="ORF">LY79DRAFT_550296</name>
</gene>
<reference evidence="2" key="1">
    <citation type="submission" date="2021-06" db="EMBL/GenBank/DDBJ databases">
        <title>Comparative genomics, transcriptomics and evolutionary studies reveal genomic signatures of adaptation to plant cell wall in hemibiotrophic fungi.</title>
        <authorList>
            <consortium name="DOE Joint Genome Institute"/>
            <person name="Baroncelli R."/>
            <person name="Diaz J.F."/>
            <person name="Benocci T."/>
            <person name="Peng M."/>
            <person name="Battaglia E."/>
            <person name="Haridas S."/>
            <person name="Andreopoulos W."/>
            <person name="Labutti K."/>
            <person name="Pangilinan J."/>
            <person name="Floch G.L."/>
            <person name="Makela M.R."/>
            <person name="Henrissat B."/>
            <person name="Grigoriev I.V."/>
            <person name="Crouch J.A."/>
            <person name="De Vries R.P."/>
            <person name="Sukno S.A."/>
            <person name="Thon M.R."/>
        </authorList>
    </citation>
    <scope>NUCLEOTIDE SEQUENCE</scope>
    <source>
        <strain evidence="2">CBS 125086</strain>
    </source>
</reference>
<sequence>MLLANRARPNRRFVPCMPGKLGMQGRVAFPPSAGEEMKEEKMEDGNENESEQARDGVPSREEGKGMNK</sequence>
<comment type="caution">
    <text evidence="2">The sequence shown here is derived from an EMBL/GenBank/DDBJ whole genome shotgun (WGS) entry which is preliminary data.</text>
</comment>
<dbReference type="Proteomes" id="UP001230504">
    <property type="component" value="Unassembled WGS sequence"/>
</dbReference>
<feature type="compositionally biased region" description="Basic and acidic residues" evidence="1">
    <location>
        <begin position="51"/>
        <end position="68"/>
    </location>
</feature>
<accession>A0AAD8V7C6</accession>
<organism evidence="2 3">
    <name type="scientific">Colletotrichum navitas</name>
    <dbReference type="NCBI Taxonomy" id="681940"/>
    <lineage>
        <taxon>Eukaryota</taxon>
        <taxon>Fungi</taxon>
        <taxon>Dikarya</taxon>
        <taxon>Ascomycota</taxon>
        <taxon>Pezizomycotina</taxon>
        <taxon>Sordariomycetes</taxon>
        <taxon>Hypocreomycetidae</taxon>
        <taxon>Glomerellales</taxon>
        <taxon>Glomerellaceae</taxon>
        <taxon>Colletotrichum</taxon>
        <taxon>Colletotrichum graminicola species complex</taxon>
    </lineage>
</organism>